<sequence length="104" mass="11626">MYLPIIGCEVRVLRIGIGGDLHPPVWMQCWARLWYNLNRPPPSNPHKVAPLCSSRRRATTLLPLLLAPSWTPTSPSSLPPTPLLCTPPLGVSRWGHPPSPHRSW</sequence>
<organism evidence="1">
    <name type="scientific">Cacopsylla melanoneura</name>
    <dbReference type="NCBI Taxonomy" id="428564"/>
    <lineage>
        <taxon>Eukaryota</taxon>
        <taxon>Metazoa</taxon>
        <taxon>Ecdysozoa</taxon>
        <taxon>Arthropoda</taxon>
        <taxon>Hexapoda</taxon>
        <taxon>Insecta</taxon>
        <taxon>Pterygota</taxon>
        <taxon>Neoptera</taxon>
        <taxon>Paraneoptera</taxon>
        <taxon>Hemiptera</taxon>
        <taxon>Sternorrhyncha</taxon>
        <taxon>Psylloidea</taxon>
        <taxon>Psyllidae</taxon>
        <taxon>Psyllinae</taxon>
        <taxon>Cacopsylla</taxon>
    </lineage>
</organism>
<proteinExistence type="predicted"/>
<name>A0A8D8LAT8_9HEMI</name>
<evidence type="ECO:0000313" key="1">
    <source>
        <dbReference type="EMBL" id="CAG6607490.1"/>
    </source>
</evidence>
<protein>
    <submittedName>
        <fullName evidence="1">Uncharacterized protein</fullName>
    </submittedName>
</protein>
<dbReference type="EMBL" id="HBUF01008314">
    <property type="protein sequence ID" value="CAG6607490.1"/>
    <property type="molecule type" value="Transcribed_RNA"/>
</dbReference>
<accession>A0A8D8LAT8</accession>
<reference evidence="1" key="1">
    <citation type="submission" date="2021-05" db="EMBL/GenBank/DDBJ databases">
        <authorList>
            <person name="Alioto T."/>
            <person name="Alioto T."/>
            <person name="Gomez Garrido J."/>
        </authorList>
    </citation>
    <scope>NUCLEOTIDE SEQUENCE</scope>
</reference>
<dbReference type="AlphaFoldDB" id="A0A8D8LAT8"/>